<name>A0ABU6SSC3_9FABA</name>
<evidence type="ECO:0000313" key="1">
    <source>
        <dbReference type="EMBL" id="MED6139307.1"/>
    </source>
</evidence>
<comment type="caution">
    <text evidence="1">The sequence shown here is derived from an EMBL/GenBank/DDBJ whole genome shotgun (WGS) entry which is preliminary data.</text>
</comment>
<dbReference type="Proteomes" id="UP001341840">
    <property type="component" value="Unassembled WGS sequence"/>
</dbReference>
<reference evidence="1 2" key="1">
    <citation type="journal article" date="2023" name="Plants (Basel)">
        <title>Bridging the Gap: Combining Genomics and Transcriptomics Approaches to Understand Stylosanthes scabra, an Orphan Legume from the Brazilian Caatinga.</title>
        <authorList>
            <person name="Ferreira-Neto J.R.C."/>
            <person name="da Silva M.D."/>
            <person name="Binneck E."/>
            <person name="de Melo N.F."/>
            <person name="da Silva R.H."/>
            <person name="de Melo A.L.T.M."/>
            <person name="Pandolfi V."/>
            <person name="Bustamante F.O."/>
            <person name="Brasileiro-Vidal A.C."/>
            <person name="Benko-Iseppon A.M."/>
        </authorList>
    </citation>
    <scope>NUCLEOTIDE SEQUENCE [LARGE SCALE GENOMIC DNA]</scope>
    <source>
        <tissue evidence="1">Leaves</tissue>
    </source>
</reference>
<protein>
    <submittedName>
        <fullName evidence="1">Uncharacterized protein</fullName>
    </submittedName>
</protein>
<sequence length="95" mass="11194">MRRLDSNDVNILEQFENISEVEHIEREYCNNPDLPLARYCPLCGFYAPPHDFAFDKSRDDSQSSARPLVKTRLIRERNLVKKKLRSQKAQDDIPM</sequence>
<keyword evidence="2" id="KW-1185">Reference proteome</keyword>
<proteinExistence type="predicted"/>
<accession>A0ABU6SSC3</accession>
<gene>
    <name evidence="1" type="ORF">PIB30_082581</name>
</gene>
<evidence type="ECO:0000313" key="2">
    <source>
        <dbReference type="Proteomes" id="UP001341840"/>
    </source>
</evidence>
<organism evidence="1 2">
    <name type="scientific">Stylosanthes scabra</name>
    <dbReference type="NCBI Taxonomy" id="79078"/>
    <lineage>
        <taxon>Eukaryota</taxon>
        <taxon>Viridiplantae</taxon>
        <taxon>Streptophyta</taxon>
        <taxon>Embryophyta</taxon>
        <taxon>Tracheophyta</taxon>
        <taxon>Spermatophyta</taxon>
        <taxon>Magnoliopsida</taxon>
        <taxon>eudicotyledons</taxon>
        <taxon>Gunneridae</taxon>
        <taxon>Pentapetalae</taxon>
        <taxon>rosids</taxon>
        <taxon>fabids</taxon>
        <taxon>Fabales</taxon>
        <taxon>Fabaceae</taxon>
        <taxon>Papilionoideae</taxon>
        <taxon>50 kb inversion clade</taxon>
        <taxon>dalbergioids sensu lato</taxon>
        <taxon>Dalbergieae</taxon>
        <taxon>Pterocarpus clade</taxon>
        <taxon>Stylosanthes</taxon>
    </lineage>
</organism>
<dbReference type="EMBL" id="JASCZI010061689">
    <property type="protein sequence ID" value="MED6139307.1"/>
    <property type="molecule type" value="Genomic_DNA"/>
</dbReference>